<dbReference type="EMBL" id="JARQWQ010000122">
    <property type="protein sequence ID" value="KAK2549660.1"/>
    <property type="molecule type" value="Genomic_DNA"/>
</dbReference>
<accession>A0AAD9PV68</accession>
<evidence type="ECO:0000313" key="3">
    <source>
        <dbReference type="Proteomes" id="UP001249851"/>
    </source>
</evidence>
<feature type="transmembrane region" description="Helical" evidence="1">
    <location>
        <begin position="92"/>
        <end position="113"/>
    </location>
</feature>
<reference evidence="2" key="1">
    <citation type="journal article" date="2023" name="G3 (Bethesda)">
        <title>Whole genome assembly and annotation of the endangered Caribbean coral Acropora cervicornis.</title>
        <authorList>
            <person name="Selwyn J.D."/>
            <person name="Vollmer S.V."/>
        </authorList>
    </citation>
    <scope>NUCLEOTIDE SEQUENCE</scope>
    <source>
        <strain evidence="2">K2</strain>
    </source>
</reference>
<keyword evidence="1" id="KW-1133">Transmembrane helix</keyword>
<dbReference type="Proteomes" id="UP001249851">
    <property type="component" value="Unassembled WGS sequence"/>
</dbReference>
<keyword evidence="1" id="KW-0472">Membrane</keyword>
<dbReference type="AlphaFoldDB" id="A0AAD9PV68"/>
<organism evidence="2 3">
    <name type="scientific">Acropora cervicornis</name>
    <name type="common">Staghorn coral</name>
    <dbReference type="NCBI Taxonomy" id="6130"/>
    <lineage>
        <taxon>Eukaryota</taxon>
        <taxon>Metazoa</taxon>
        <taxon>Cnidaria</taxon>
        <taxon>Anthozoa</taxon>
        <taxon>Hexacorallia</taxon>
        <taxon>Scleractinia</taxon>
        <taxon>Astrocoeniina</taxon>
        <taxon>Acroporidae</taxon>
        <taxon>Acropora</taxon>
    </lineage>
</organism>
<keyword evidence="3" id="KW-1185">Reference proteome</keyword>
<evidence type="ECO:0000256" key="1">
    <source>
        <dbReference type="SAM" id="Phobius"/>
    </source>
</evidence>
<comment type="caution">
    <text evidence="2">The sequence shown here is derived from an EMBL/GenBank/DDBJ whole genome shotgun (WGS) entry which is preliminary data.</text>
</comment>
<evidence type="ECO:0000313" key="2">
    <source>
        <dbReference type="EMBL" id="KAK2549660.1"/>
    </source>
</evidence>
<keyword evidence="1" id="KW-0812">Transmembrane</keyword>
<gene>
    <name evidence="2" type="ORF">P5673_029781</name>
</gene>
<protein>
    <submittedName>
        <fullName evidence="2">Uncharacterized protein</fullName>
    </submittedName>
</protein>
<name>A0AAD9PV68_ACRCE</name>
<proteinExistence type="predicted"/>
<sequence>MSTLVNTLDIPYSLAREYIPVYSLYRVLSSPFICSRCGLVKAICKAISSLLGHETHETRRKVETRKFSLGKKKKKSSCLKIRTIQSRKQRKFGSLLVSTLLDVFFLSFSALPLCCRITRARLRFFHLSIRSVCNQV</sequence>
<reference evidence="2" key="2">
    <citation type="journal article" date="2023" name="Science">
        <title>Genomic signatures of disease resistance in endangered staghorn corals.</title>
        <authorList>
            <person name="Vollmer S.V."/>
            <person name="Selwyn J.D."/>
            <person name="Despard B.A."/>
            <person name="Roesel C.L."/>
        </authorList>
    </citation>
    <scope>NUCLEOTIDE SEQUENCE</scope>
    <source>
        <strain evidence="2">K2</strain>
    </source>
</reference>